<name>A0A7S9QA54_9PSED</name>
<reference evidence="1 2" key="1">
    <citation type="submission" date="2020-11" db="EMBL/GenBank/DDBJ databases">
        <title>Pseudomonas fulva producing VIM-24.</title>
        <authorList>
            <person name="Liu S."/>
        </authorList>
    </citation>
    <scope>NUCLEOTIDE SEQUENCE [LARGE SCALE GENOMIC DNA]</scope>
    <source>
        <strain evidence="1 2">ZDHY414</strain>
    </source>
</reference>
<dbReference type="EMBL" id="CP064946">
    <property type="protein sequence ID" value="QPH50631.1"/>
    <property type="molecule type" value="Genomic_DNA"/>
</dbReference>
<proteinExistence type="predicted"/>
<sequence>MAANGITHILKSSMAEYNLFTQTVHLHTVEMDAMLRLQAAMRDPQNQGFELVQGTKGILRPMVHELRHWVDMNCSIRGMKASWHIFNLIKDPTPDNPSIVQLKRDIGLKFFIMKADAGIPFPWRHAVKISKPIFAENIEHFSVCFYKGDDVYGKNHLFKSPIYLGSMLECAAYFQELIDAAPNMRRAGTWALDQHIFARDEKAFVYDSTLAEYHCLAHAFAGAVNEPDMLATYEFCSSLCFWLLNMPNDMLKASVAEACEWNRQRTQNDYLADYAKNWPYEAIIVAALNKLRTLPLEVRGTLRQELVYELFDCWKGFKADYFEKSHEGFLAQVAHTSEVAPEYFESAKAALIENNKKILERKTLTPSIYNLKFPPLYCGDFNVNGDKAFDGLEAHFSALDQVLMATLIKIEAP</sequence>
<evidence type="ECO:0000313" key="2">
    <source>
        <dbReference type="Proteomes" id="UP000594430"/>
    </source>
</evidence>
<dbReference type="AlphaFoldDB" id="A0A7S9QA54"/>
<protein>
    <submittedName>
        <fullName evidence="1">Uncharacterized protein</fullName>
    </submittedName>
</protein>
<dbReference type="RefSeq" id="WP_196110559.1">
    <property type="nucleotide sequence ID" value="NZ_CP064943.1"/>
</dbReference>
<evidence type="ECO:0000313" key="1">
    <source>
        <dbReference type="EMBL" id="QPH50631.1"/>
    </source>
</evidence>
<organism evidence="1 2">
    <name type="scientific">Pseudomonas fulva</name>
    <dbReference type="NCBI Taxonomy" id="47880"/>
    <lineage>
        <taxon>Bacteria</taxon>
        <taxon>Pseudomonadati</taxon>
        <taxon>Pseudomonadota</taxon>
        <taxon>Gammaproteobacteria</taxon>
        <taxon>Pseudomonadales</taxon>
        <taxon>Pseudomonadaceae</taxon>
        <taxon>Pseudomonas</taxon>
    </lineage>
</organism>
<gene>
    <name evidence="1" type="ORF">IZU98_08015</name>
</gene>
<dbReference type="Proteomes" id="UP000594430">
    <property type="component" value="Chromosome"/>
</dbReference>
<accession>A0A7S9QA54</accession>